<proteinExistence type="predicted"/>
<organism evidence="1 2">
    <name type="scientific">Novipirellula aureliae</name>
    <dbReference type="NCBI Taxonomy" id="2527966"/>
    <lineage>
        <taxon>Bacteria</taxon>
        <taxon>Pseudomonadati</taxon>
        <taxon>Planctomycetota</taxon>
        <taxon>Planctomycetia</taxon>
        <taxon>Pirellulales</taxon>
        <taxon>Pirellulaceae</taxon>
        <taxon>Novipirellula</taxon>
    </lineage>
</organism>
<gene>
    <name evidence="1" type="ORF">Q31b_54620</name>
</gene>
<protein>
    <submittedName>
        <fullName evidence="1">Uncharacterized protein</fullName>
    </submittedName>
</protein>
<dbReference type="Proteomes" id="UP000315471">
    <property type="component" value="Unassembled WGS sequence"/>
</dbReference>
<reference evidence="1 2" key="1">
    <citation type="submission" date="2019-02" db="EMBL/GenBank/DDBJ databases">
        <title>Deep-cultivation of Planctomycetes and their phenomic and genomic characterization uncovers novel biology.</title>
        <authorList>
            <person name="Wiegand S."/>
            <person name="Jogler M."/>
            <person name="Boedeker C."/>
            <person name="Pinto D."/>
            <person name="Vollmers J."/>
            <person name="Rivas-Marin E."/>
            <person name="Kohn T."/>
            <person name="Peeters S.H."/>
            <person name="Heuer A."/>
            <person name="Rast P."/>
            <person name="Oberbeckmann S."/>
            <person name="Bunk B."/>
            <person name="Jeske O."/>
            <person name="Meyerdierks A."/>
            <person name="Storesund J.E."/>
            <person name="Kallscheuer N."/>
            <person name="Luecker S."/>
            <person name="Lage O.M."/>
            <person name="Pohl T."/>
            <person name="Merkel B.J."/>
            <person name="Hornburger P."/>
            <person name="Mueller R.-W."/>
            <person name="Bruemmer F."/>
            <person name="Labrenz M."/>
            <person name="Spormann A.M."/>
            <person name="Op Den Camp H."/>
            <person name="Overmann J."/>
            <person name="Amann R."/>
            <person name="Jetten M.S.M."/>
            <person name="Mascher T."/>
            <person name="Medema M.H."/>
            <person name="Devos D.P."/>
            <person name="Kaster A.-K."/>
            <person name="Ovreas L."/>
            <person name="Rohde M."/>
            <person name="Galperin M.Y."/>
            <person name="Jogler C."/>
        </authorList>
    </citation>
    <scope>NUCLEOTIDE SEQUENCE [LARGE SCALE GENOMIC DNA]</scope>
    <source>
        <strain evidence="1 2">Q31b</strain>
    </source>
</reference>
<dbReference type="AlphaFoldDB" id="A0A5C6DK97"/>
<evidence type="ECO:0000313" key="1">
    <source>
        <dbReference type="EMBL" id="TWU35366.1"/>
    </source>
</evidence>
<keyword evidence="2" id="KW-1185">Reference proteome</keyword>
<dbReference type="EMBL" id="SJPY01000010">
    <property type="protein sequence ID" value="TWU35366.1"/>
    <property type="molecule type" value="Genomic_DNA"/>
</dbReference>
<accession>A0A5C6DK97</accession>
<evidence type="ECO:0000313" key="2">
    <source>
        <dbReference type="Proteomes" id="UP000315471"/>
    </source>
</evidence>
<comment type="caution">
    <text evidence="1">The sequence shown here is derived from an EMBL/GenBank/DDBJ whole genome shotgun (WGS) entry which is preliminary data.</text>
</comment>
<sequence precursor="true">MKMMMACWAIYSKPDSYAVFPEVRVFSSASGLVWLKGLVSRGVLDNLQRHGSHRGELTCAVLVVQLKFNKSSTKVQQSSTKFNKVQSQSSIKGSDNAKHHVRFDNGIRRCRLC</sequence>
<name>A0A5C6DK97_9BACT</name>